<dbReference type="Proteomes" id="UP000027153">
    <property type="component" value="Unassembled WGS sequence"/>
</dbReference>
<dbReference type="InterPro" id="IPR011990">
    <property type="entry name" value="TPR-like_helical_dom_sf"/>
</dbReference>
<gene>
    <name evidence="1" type="ORF">ANME2D_01277</name>
</gene>
<reference evidence="1 2" key="1">
    <citation type="journal article" date="2013" name="Nature">
        <title>Anaerobic oxidation of methane coupled to nitrate reduction in a novel archaeal lineage.</title>
        <authorList>
            <person name="Haroon M.F."/>
            <person name="Hu S."/>
            <person name="Shi Y."/>
            <person name="Imelfort M."/>
            <person name="Keller J."/>
            <person name="Hugenholtz P."/>
            <person name="Yuan Z."/>
            <person name="Tyson G.W."/>
        </authorList>
    </citation>
    <scope>NUCLEOTIDE SEQUENCE [LARGE SCALE GENOMIC DNA]</scope>
    <source>
        <strain evidence="1 2">ANME-2d</strain>
    </source>
</reference>
<protein>
    <recommendedName>
        <fullName evidence="3">Tetratricopeptide repeat protein</fullName>
    </recommendedName>
</protein>
<dbReference type="OrthoDB" id="142482at2157"/>
<accession>A0A062V6A6</accession>
<dbReference type="AlphaFoldDB" id="A0A062V6A6"/>
<organism evidence="1 2">
    <name type="scientific">Candidatus Methanoperedens nitratireducens</name>
    <dbReference type="NCBI Taxonomy" id="1392998"/>
    <lineage>
        <taxon>Archaea</taxon>
        <taxon>Methanobacteriati</taxon>
        <taxon>Methanobacteriota</taxon>
        <taxon>Stenosarchaea group</taxon>
        <taxon>Methanomicrobia</taxon>
        <taxon>Methanosarcinales</taxon>
        <taxon>ANME-2 cluster</taxon>
        <taxon>Candidatus Methanoperedentaceae</taxon>
        <taxon>Candidatus Methanoperedens</taxon>
    </lineage>
</organism>
<evidence type="ECO:0000313" key="1">
    <source>
        <dbReference type="EMBL" id="KCZ72842.1"/>
    </source>
</evidence>
<comment type="caution">
    <text evidence="1">The sequence shown here is derived from an EMBL/GenBank/DDBJ whole genome shotgun (WGS) entry which is preliminary data.</text>
</comment>
<name>A0A062V6A6_9EURY</name>
<evidence type="ECO:0000313" key="2">
    <source>
        <dbReference type="Proteomes" id="UP000027153"/>
    </source>
</evidence>
<dbReference type="SUPFAM" id="SSF48452">
    <property type="entry name" value="TPR-like"/>
    <property type="match status" value="1"/>
</dbReference>
<dbReference type="EMBL" id="JMIY01000002">
    <property type="protein sequence ID" value="KCZ72842.1"/>
    <property type="molecule type" value="Genomic_DNA"/>
</dbReference>
<evidence type="ECO:0008006" key="3">
    <source>
        <dbReference type="Google" id="ProtNLM"/>
    </source>
</evidence>
<sequence length="384" mass="45044">MINNKKFIEFIKNEQNRCEIYLKEKGAYDKFPREVESKTARCYNNLAVIYKYWSDEQKSRKMFQYFTTFRVPTSRIEESTGKDKESTSSLVEEGIYQLRKGIYFNLAKTDPQKANQLFEWAAENCYQSDEDIAAGIKYRLYDEIAVGYLWRGYALLNLGRYEEAYEPLTQVIPYLNKYKKSGEMWRKVEYALPKALVPLCEYKLEPTQENLQKAKAGIEEYIKSLRENRDKLEGYLYYFHLKEYFADVYTAEKAPLQAETPAKIKKPKKLDLPPGKYDTCGSVTIVNMDPDSLDEEFGTQNELEDYVEKVRNLGDFPVLSGLMELYAMENEQEPEPLVEECERLLSRPDIEPDMKEKTKRILKVAKDAHEAGFTVMLHYFEPEV</sequence>
<proteinExistence type="predicted"/>
<dbReference type="RefSeq" id="WP_048089859.1">
    <property type="nucleotide sequence ID" value="NZ_JMIY01000002.1"/>
</dbReference>
<keyword evidence="2" id="KW-1185">Reference proteome</keyword>